<dbReference type="AlphaFoldDB" id="A0AA38FWG0"/>
<proteinExistence type="predicted"/>
<dbReference type="Proteomes" id="UP000824469">
    <property type="component" value="Unassembled WGS sequence"/>
</dbReference>
<gene>
    <name evidence="1" type="ORF">KI387_025699</name>
</gene>
<comment type="caution">
    <text evidence="1">The sequence shown here is derived from an EMBL/GenBank/DDBJ whole genome shotgun (WGS) entry which is preliminary data.</text>
</comment>
<dbReference type="EMBL" id="JAHRHJ020000006">
    <property type="protein sequence ID" value="KAH9310664.1"/>
    <property type="molecule type" value="Genomic_DNA"/>
</dbReference>
<protein>
    <submittedName>
        <fullName evidence="1">Uncharacterized protein</fullName>
    </submittedName>
</protein>
<accession>A0AA38FWG0</accession>
<reference evidence="1 2" key="1">
    <citation type="journal article" date="2021" name="Nat. Plants">
        <title>The Taxus genome provides insights into paclitaxel biosynthesis.</title>
        <authorList>
            <person name="Xiong X."/>
            <person name="Gou J."/>
            <person name="Liao Q."/>
            <person name="Li Y."/>
            <person name="Zhou Q."/>
            <person name="Bi G."/>
            <person name="Li C."/>
            <person name="Du R."/>
            <person name="Wang X."/>
            <person name="Sun T."/>
            <person name="Guo L."/>
            <person name="Liang H."/>
            <person name="Lu P."/>
            <person name="Wu Y."/>
            <person name="Zhang Z."/>
            <person name="Ro D.K."/>
            <person name="Shang Y."/>
            <person name="Huang S."/>
            <person name="Yan J."/>
        </authorList>
    </citation>
    <scope>NUCLEOTIDE SEQUENCE [LARGE SCALE GENOMIC DNA]</scope>
    <source>
        <strain evidence="1">Ta-2019</strain>
    </source>
</reference>
<feature type="non-terminal residue" evidence="1">
    <location>
        <position position="1"/>
    </location>
</feature>
<keyword evidence="2" id="KW-1185">Reference proteome</keyword>
<name>A0AA38FWG0_TAXCH</name>
<evidence type="ECO:0000313" key="1">
    <source>
        <dbReference type="EMBL" id="KAH9310664.1"/>
    </source>
</evidence>
<sequence length="73" mass="8445">FLSKLFFQEWRRHYHGVIVSGPWPLLSLCMSYPKVTGRTSLNSKAMAKCILMNTSQPSLLHVEFWESNMKTSP</sequence>
<evidence type="ECO:0000313" key="2">
    <source>
        <dbReference type="Proteomes" id="UP000824469"/>
    </source>
</evidence>
<organism evidence="1 2">
    <name type="scientific">Taxus chinensis</name>
    <name type="common">Chinese yew</name>
    <name type="synonym">Taxus wallichiana var. chinensis</name>
    <dbReference type="NCBI Taxonomy" id="29808"/>
    <lineage>
        <taxon>Eukaryota</taxon>
        <taxon>Viridiplantae</taxon>
        <taxon>Streptophyta</taxon>
        <taxon>Embryophyta</taxon>
        <taxon>Tracheophyta</taxon>
        <taxon>Spermatophyta</taxon>
        <taxon>Pinopsida</taxon>
        <taxon>Pinidae</taxon>
        <taxon>Conifers II</taxon>
        <taxon>Cupressales</taxon>
        <taxon>Taxaceae</taxon>
        <taxon>Taxus</taxon>
    </lineage>
</organism>